<dbReference type="EMBL" id="JABXWD010000345">
    <property type="protein sequence ID" value="MBV6342796.1"/>
    <property type="molecule type" value="Genomic_DNA"/>
</dbReference>
<evidence type="ECO:0000313" key="2">
    <source>
        <dbReference type="Proteomes" id="UP001196980"/>
    </source>
</evidence>
<organism evidence="1 2">
    <name type="scientific">Candidatus Magnetobacterium casense</name>
    <dbReference type="NCBI Taxonomy" id="1455061"/>
    <lineage>
        <taxon>Bacteria</taxon>
        <taxon>Pseudomonadati</taxon>
        <taxon>Nitrospirota</taxon>
        <taxon>Thermodesulfovibrionia</taxon>
        <taxon>Thermodesulfovibrionales</taxon>
        <taxon>Candidatus Magnetobacteriaceae</taxon>
        <taxon>Candidatus Magnetobacterium</taxon>
    </lineage>
</organism>
<name>A0ABS6S1S1_9BACT</name>
<sequence>MKANKSIQKLNDSCSSTFEPQEKIFHRHGRYDYPQDIVLTEDDYKSHYLSQRGFMGSLEAIIKTRPFVFIGSGVNVLDFLQIMKFIEFDILHTALYQVSRLPSSSFFPLL</sequence>
<accession>A0ABS6S1S1</accession>
<gene>
    <name evidence="1" type="ORF">HWQ67_14510</name>
</gene>
<dbReference type="RefSeq" id="WP_218253409.1">
    <property type="nucleotide sequence ID" value="NZ_JABXWD010000345.1"/>
</dbReference>
<protein>
    <submittedName>
        <fullName evidence="1">SIR2 family protein</fullName>
    </submittedName>
</protein>
<proteinExistence type="predicted"/>
<dbReference type="Proteomes" id="UP001196980">
    <property type="component" value="Unassembled WGS sequence"/>
</dbReference>
<reference evidence="1 2" key="1">
    <citation type="journal article" date="2020" name="J Geophys Res Biogeosci">
        <title>Magnetotaxis as an Adaptation to Enable Bacterial Shuttling of Microbial Sulfur and Sulfur Cycling Across Aquatic Oxic#Anoxic Interfaces.</title>
        <authorList>
            <person name="Li J."/>
            <person name="Liu P."/>
            <person name="Wang J."/>
            <person name="Roberts A.P."/>
            <person name="Pan Y."/>
        </authorList>
    </citation>
    <scope>NUCLEOTIDE SEQUENCE [LARGE SCALE GENOMIC DNA]</scope>
    <source>
        <strain evidence="1 2">MYR-1_YQ</strain>
    </source>
</reference>
<keyword evidence="2" id="KW-1185">Reference proteome</keyword>
<comment type="caution">
    <text evidence="1">The sequence shown here is derived from an EMBL/GenBank/DDBJ whole genome shotgun (WGS) entry which is preliminary data.</text>
</comment>
<evidence type="ECO:0000313" key="1">
    <source>
        <dbReference type="EMBL" id="MBV6342796.1"/>
    </source>
</evidence>
<dbReference type="Pfam" id="PF13289">
    <property type="entry name" value="SIR2_2"/>
    <property type="match status" value="1"/>
</dbReference>